<keyword evidence="3" id="KW-1185">Reference proteome</keyword>
<name>A0AAE7X0Q7_9CAUD</name>
<feature type="compositionally biased region" description="Gly residues" evidence="1">
    <location>
        <begin position="229"/>
        <end position="252"/>
    </location>
</feature>
<feature type="region of interest" description="Disordered" evidence="1">
    <location>
        <begin position="194"/>
        <end position="269"/>
    </location>
</feature>
<accession>A0AAE7X0Q7</accession>
<gene>
    <name evidence="2" type="primary">73</name>
    <name evidence="2" type="ORF">AH04_73</name>
</gene>
<sequence>MSFPQDQIQRRPQTMFNDFRYPMPTSDKPVEGAKYPARWTWECGLNGNIYFKVNDGVWGRDDKNAKSKEVELSWADRGALFGLMEEAIRNPDFTKSQYVVKKTVFGNGGRMNDHPSVLATFTVIRDSDGRILVGYTKGTYKVMFPFTSPFDSVILVASNGGEPVENRGLMSRVYCKAFIDFSKVKLDDYEFNNFKPREKKGDNAGAGNNNQGGNRGGNSSWGGNSNSGSQGGGNSSWNGNGGGNSNSGGSTGGQTRQAPPQEFDDEIDF</sequence>
<evidence type="ECO:0000313" key="3">
    <source>
        <dbReference type="Proteomes" id="UP000827517"/>
    </source>
</evidence>
<dbReference type="RefSeq" id="YP_010667827.1">
    <property type="nucleotide sequence ID" value="NC_070952.1"/>
</dbReference>
<organism evidence="2 3">
    <name type="scientific">Erwinia phage AH04</name>
    <dbReference type="NCBI Taxonomy" id="2869569"/>
    <lineage>
        <taxon>Viruses</taxon>
        <taxon>Duplodnaviria</taxon>
        <taxon>Heunggongvirae</taxon>
        <taxon>Uroviricota</taxon>
        <taxon>Caudoviricetes</taxon>
        <taxon>Chimalliviridae</taxon>
        <taxon>Meadowvirus</taxon>
        <taxon>Meadowvirus AH04</taxon>
    </lineage>
</organism>
<dbReference type="KEGG" id="vg:77943961"/>
<evidence type="ECO:0000256" key="1">
    <source>
        <dbReference type="SAM" id="MobiDB-lite"/>
    </source>
</evidence>
<evidence type="ECO:0000313" key="2">
    <source>
        <dbReference type="EMBL" id="QZA70556.1"/>
    </source>
</evidence>
<feature type="compositionally biased region" description="Low complexity" evidence="1">
    <location>
        <begin position="203"/>
        <end position="212"/>
    </location>
</feature>
<dbReference type="Proteomes" id="UP000827517">
    <property type="component" value="Segment"/>
</dbReference>
<proteinExistence type="predicted"/>
<dbReference type="EMBL" id="MZ501267">
    <property type="protein sequence ID" value="QZA70556.1"/>
    <property type="molecule type" value="Genomic_DNA"/>
</dbReference>
<protein>
    <submittedName>
        <fullName evidence="2">Uncharacterized protein</fullName>
    </submittedName>
</protein>
<reference evidence="2" key="1">
    <citation type="submission" date="2021-07" db="EMBL/GenBank/DDBJ databases">
        <authorList>
            <person name="Roth S.J."/>
            <person name="Krukonis G.P."/>
            <person name="Delesalle V.A."/>
        </authorList>
    </citation>
    <scope>NUCLEOTIDE SEQUENCE</scope>
</reference>
<dbReference type="GeneID" id="77943961"/>